<dbReference type="AlphaFoldDB" id="A0AAN9QY82"/>
<dbReference type="Proteomes" id="UP001367508">
    <property type="component" value="Unassembled WGS sequence"/>
</dbReference>
<organism evidence="1 2">
    <name type="scientific">Canavalia gladiata</name>
    <name type="common">Sword bean</name>
    <name type="synonym">Dolichos gladiatus</name>
    <dbReference type="NCBI Taxonomy" id="3824"/>
    <lineage>
        <taxon>Eukaryota</taxon>
        <taxon>Viridiplantae</taxon>
        <taxon>Streptophyta</taxon>
        <taxon>Embryophyta</taxon>
        <taxon>Tracheophyta</taxon>
        <taxon>Spermatophyta</taxon>
        <taxon>Magnoliopsida</taxon>
        <taxon>eudicotyledons</taxon>
        <taxon>Gunneridae</taxon>
        <taxon>Pentapetalae</taxon>
        <taxon>rosids</taxon>
        <taxon>fabids</taxon>
        <taxon>Fabales</taxon>
        <taxon>Fabaceae</taxon>
        <taxon>Papilionoideae</taxon>
        <taxon>50 kb inversion clade</taxon>
        <taxon>NPAAA clade</taxon>
        <taxon>indigoferoid/millettioid clade</taxon>
        <taxon>Phaseoleae</taxon>
        <taxon>Canavalia</taxon>
    </lineage>
</organism>
<sequence length="209" mass="24109">MSASFRLFSAEKHESEFSTVNSDMQSYAQENRKNYRTLFGPQRQFPGAKTWSGEPVKQILPVKINFKRTPMRSTRAVDNKKPLHNLCYLLRRRNEWLFRKKRWDITVTIVKAFSNLKPMKATQPHHWSSVNQNNTDNGCHRGRSYNTKANMPPWALEVKTQESYFGTIMENGLQQGRSLFDLINAMKTAKALVLCYAMTMALGLQEGGV</sequence>
<dbReference type="EMBL" id="JAYMYQ010000002">
    <property type="protein sequence ID" value="KAK7351606.1"/>
    <property type="molecule type" value="Genomic_DNA"/>
</dbReference>
<proteinExistence type="predicted"/>
<protein>
    <submittedName>
        <fullName evidence="1">Uncharacterized protein</fullName>
    </submittedName>
</protein>
<keyword evidence="2" id="KW-1185">Reference proteome</keyword>
<gene>
    <name evidence="1" type="ORF">VNO77_11181</name>
</gene>
<accession>A0AAN9QY82</accession>
<evidence type="ECO:0000313" key="1">
    <source>
        <dbReference type="EMBL" id="KAK7351606.1"/>
    </source>
</evidence>
<name>A0AAN9QY82_CANGL</name>
<evidence type="ECO:0000313" key="2">
    <source>
        <dbReference type="Proteomes" id="UP001367508"/>
    </source>
</evidence>
<comment type="caution">
    <text evidence="1">The sequence shown here is derived from an EMBL/GenBank/DDBJ whole genome shotgun (WGS) entry which is preliminary data.</text>
</comment>
<reference evidence="1 2" key="1">
    <citation type="submission" date="2024-01" db="EMBL/GenBank/DDBJ databases">
        <title>The genomes of 5 underutilized Papilionoideae crops provide insights into root nodulation and disease resistanc.</title>
        <authorList>
            <person name="Jiang F."/>
        </authorList>
    </citation>
    <scope>NUCLEOTIDE SEQUENCE [LARGE SCALE GENOMIC DNA]</scope>
    <source>
        <strain evidence="1">LVBAO_FW01</strain>
        <tissue evidence="1">Leaves</tissue>
    </source>
</reference>